<evidence type="ECO:0000256" key="10">
    <source>
        <dbReference type="ARBA" id="ARBA00023004"/>
    </source>
</evidence>
<dbReference type="GO" id="GO:0046872">
    <property type="term" value="F:metal ion binding"/>
    <property type="evidence" value="ECO:0007669"/>
    <property type="project" value="UniProtKB-KW"/>
</dbReference>
<dbReference type="EMBL" id="UOET01000156">
    <property type="protein sequence ID" value="VAW27768.1"/>
    <property type="molecule type" value="Genomic_DNA"/>
</dbReference>
<evidence type="ECO:0000256" key="2">
    <source>
        <dbReference type="ARBA" id="ARBA00007395"/>
    </source>
</evidence>
<keyword evidence="4" id="KW-1003">Cell membrane</keyword>
<keyword evidence="6" id="KW-0812">Transmembrane</keyword>
<accession>A0A3B0UBE0</accession>
<feature type="non-terminal residue" evidence="13">
    <location>
        <position position="1"/>
    </location>
</feature>
<dbReference type="Pfam" id="PF03264">
    <property type="entry name" value="Cytochrom_NNT"/>
    <property type="match status" value="1"/>
</dbReference>
<dbReference type="AlphaFoldDB" id="A0A3B0UBE0"/>
<protein>
    <submittedName>
        <fullName evidence="13">Cytochrome c family protein</fullName>
    </submittedName>
</protein>
<sequence length="410" mass="47035">PGQRMIVFIFVLGSAAFILFTALGSYEAFHYTESNRFCGTLCHKVMSPEYTTYHQSAHAKVSCVECHVGSGATWYVKSKLSGLHQVYAVLTHSYPTPIVTPVRSLRPARETCEECHWPEKFYARRQISKRYYLSDEKTTEWDITMLMKTGPEYETLGQRSGIHWHVNPEVRIEYVAADFKRDTIALVKYTNLKTGEVSIYRDTANVYSTAQTDTLKHRVMDCVDCHNRPSHDFKSPIRFFDEAMSKGKIPRSLPDVKMEAMDILYNNAFPTLDSANRFIQSEFTEYYQLMYPEIYDTGKLLIDHTIAILQDGYKKNIFPGMKAQWSTHLNYIGHVEANGCFRCHNDSFIDKKGDVIARDCNLCHEIKKQGTPGNLEIAGVKASLKFKHPTNIKGKWKKAACVKCHKNLFE</sequence>
<dbReference type="GO" id="GO:0009061">
    <property type="term" value="P:anaerobic respiration"/>
    <property type="evidence" value="ECO:0007669"/>
    <property type="project" value="TreeGrafter"/>
</dbReference>
<comment type="subcellular location">
    <subcellularLocation>
        <location evidence="1">Cell membrane</location>
    </subcellularLocation>
</comment>
<evidence type="ECO:0000256" key="3">
    <source>
        <dbReference type="ARBA" id="ARBA00022448"/>
    </source>
</evidence>
<evidence type="ECO:0000256" key="8">
    <source>
        <dbReference type="ARBA" id="ARBA00022982"/>
    </source>
</evidence>
<evidence type="ECO:0000256" key="6">
    <source>
        <dbReference type="ARBA" id="ARBA00022692"/>
    </source>
</evidence>
<keyword evidence="11" id="KW-0472">Membrane</keyword>
<keyword evidence="3" id="KW-0813">Transport</keyword>
<dbReference type="GO" id="GO:0005886">
    <property type="term" value="C:plasma membrane"/>
    <property type="evidence" value="ECO:0007669"/>
    <property type="project" value="UniProtKB-SubCell"/>
</dbReference>
<dbReference type="Gene3D" id="1.10.3820.10">
    <property type="entry name" value="Di-heme elbow motif domain"/>
    <property type="match status" value="1"/>
</dbReference>
<dbReference type="PANTHER" id="PTHR30333">
    <property type="entry name" value="CYTOCHROME C-TYPE PROTEIN"/>
    <property type="match status" value="1"/>
</dbReference>
<reference evidence="13" key="1">
    <citation type="submission" date="2018-06" db="EMBL/GenBank/DDBJ databases">
        <authorList>
            <person name="Zhirakovskaya E."/>
        </authorList>
    </citation>
    <scope>NUCLEOTIDE SEQUENCE</scope>
</reference>
<evidence type="ECO:0000256" key="9">
    <source>
        <dbReference type="ARBA" id="ARBA00022989"/>
    </source>
</evidence>
<dbReference type="PANTHER" id="PTHR30333:SF1">
    <property type="entry name" value="CYTOCHROME C-TYPE PROTEIN NAPC"/>
    <property type="match status" value="1"/>
</dbReference>
<evidence type="ECO:0000256" key="7">
    <source>
        <dbReference type="ARBA" id="ARBA00022723"/>
    </source>
</evidence>
<dbReference type="SUPFAM" id="SSF48695">
    <property type="entry name" value="Multiheme cytochromes"/>
    <property type="match status" value="1"/>
</dbReference>
<evidence type="ECO:0000256" key="5">
    <source>
        <dbReference type="ARBA" id="ARBA00022617"/>
    </source>
</evidence>
<name>A0A3B0UBE0_9ZZZZ</name>
<feature type="domain" description="NapC/NirT cytochrome c N-terminal" evidence="12">
    <location>
        <begin position="5"/>
        <end position="96"/>
    </location>
</feature>
<comment type="similarity">
    <text evidence="2">Belongs to the NapC/NirT/NrfH family.</text>
</comment>
<keyword evidence="8" id="KW-0249">Electron transport</keyword>
<evidence type="ECO:0000313" key="13">
    <source>
        <dbReference type="EMBL" id="VAW27768.1"/>
    </source>
</evidence>
<dbReference type="InterPro" id="IPR051174">
    <property type="entry name" value="Cytochrome_c-type_ET"/>
</dbReference>
<dbReference type="InterPro" id="IPR005126">
    <property type="entry name" value="NapC/NirT_cyt_c_N"/>
</dbReference>
<dbReference type="GO" id="GO:0009055">
    <property type="term" value="F:electron transfer activity"/>
    <property type="evidence" value="ECO:0007669"/>
    <property type="project" value="TreeGrafter"/>
</dbReference>
<keyword evidence="7" id="KW-0479">Metal-binding</keyword>
<evidence type="ECO:0000256" key="11">
    <source>
        <dbReference type="ARBA" id="ARBA00023136"/>
    </source>
</evidence>
<evidence type="ECO:0000256" key="4">
    <source>
        <dbReference type="ARBA" id="ARBA00022475"/>
    </source>
</evidence>
<evidence type="ECO:0000256" key="1">
    <source>
        <dbReference type="ARBA" id="ARBA00004236"/>
    </source>
</evidence>
<keyword evidence="10" id="KW-0408">Iron</keyword>
<keyword evidence="9" id="KW-1133">Transmembrane helix</keyword>
<dbReference type="InterPro" id="IPR038266">
    <property type="entry name" value="NapC/NirT_cytc_sf"/>
</dbReference>
<evidence type="ECO:0000259" key="12">
    <source>
        <dbReference type="Pfam" id="PF03264"/>
    </source>
</evidence>
<gene>
    <name evidence="13" type="ORF">MNBD_BACTEROID07-1202</name>
</gene>
<dbReference type="InterPro" id="IPR036280">
    <property type="entry name" value="Multihaem_cyt_sf"/>
</dbReference>
<proteinExistence type="inferred from homology"/>
<organism evidence="13">
    <name type="scientific">hydrothermal vent metagenome</name>
    <dbReference type="NCBI Taxonomy" id="652676"/>
    <lineage>
        <taxon>unclassified sequences</taxon>
        <taxon>metagenomes</taxon>
        <taxon>ecological metagenomes</taxon>
    </lineage>
</organism>
<keyword evidence="5" id="KW-0349">Heme</keyword>